<proteinExistence type="predicted"/>
<dbReference type="SUPFAM" id="SSF47384">
    <property type="entry name" value="Homodimeric domain of signal transducing histidine kinase"/>
    <property type="match status" value="1"/>
</dbReference>
<evidence type="ECO:0000256" key="11">
    <source>
        <dbReference type="ARBA" id="ARBA00023136"/>
    </source>
</evidence>
<evidence type="ECO:0000256" key="5">
    <source>
        <dbReference type="ARBA" id="ARBA00022553"/>
    </source>
</evidence>
<dbReference type="InterPro" id="IPR004358">
    <property type="entry name" value="Sig_transdc_His_kin-like_C"/>
</dbReference>
<evidence type="ECO:0000259" key="14">
    <source>
        <dbReference type="SMART" id="SM00448"/>
    </source>
</evidence>
<keyword evidence="7" id="KW-0547">Nucleotide-binding</keyword>
<comment type="subcellular location">
    <subcellularLocation>
        <location evidence="2">Cell membrane</location>
        <topology evidence="2">Multi-pass membrane protein</topology>
    </subcellularLocation>
</comment>
<dbReference type="Pfam" id="PF00512">
    <property type="entry name" value="HisKA"/>
    <property type="match status" value="1"/>
</dbReference>
<dbReference type="CDD" id="cd00082">
    <property type="entry name" value="HisKA"/>
    <property type="match status" value="1"/>
</dbReference>
<keyword evidence="10" id="KW-0902">Two-component regulatory system</keyword>
<protein>
    <recommendedName>
        <fullName evidence="3">histidine kinase</fullName>
        <ecNumber evidence="3">2.7.13.3</ecNumber>
    </recommendedName>
</protein>
<feature type="domain" description="Histidine kinase/HSP90-like ATPase" evidence="12">
    <location>
        <begin position="803"/>
        <end position="918"/>
    </location>
</feature>
<evidence type="ECO:0000313" key="15">
    <source>
        <dbReference type="EMBL" id="BDC98887.1"/>
    </source>
</evidence>
<keyword evidence="4" id="KW-1003">Cell membrane</keyword>
<organism evidence="15 16">
    <name type="scientific">Persicobacter psychrovividus</name>
    <dbReference type="NCBI Taxonomy" id="387638"/>
    <lineage>
        <taxon>Bacteria</taxon>
        <taxon>Pseudomonadati</taxon>
        <taxon>Bacteroidota</taxon>
        <taxon>Cytophagia</taxon>
        <taxon>Cytophagales</taxon>
        <taxon>Persicobacteraceae</taxon>
        <taxon>Persicobacter</taxon>
    </lineage>
</organism>
<keyword evidence="6" id="KW-0812">Transmembrane</keyword>
<dbReference type="CDD" id="cd17546">
    <property type="entry name" value="REC_hyHK_CKI1_RcsC-like"/>
    <property type="match status" value="1"/>
</dbReference>
<dbReference type="InterPro" id="IPR003594">
    <property type="entry name" value="HATPase_dom"/>
</dbReference>
<evidence type="ECO:0000256" key="2">
    <source>
        <dbReference type="ARBA" id="ARBA00004651"/>
    </source>
</evidence>
<gene>
    <name evidence="15" type="ORF">PEPS_11680</name>
</gene>
<dbReference type="PRINTS" id="PR00344">
    <property type="entry name" value="BCTRLSENSOR"/>
</dbReference>
<comment type="catalytic activity">
    <reaction evidence="1">
        <text>ATP + protein L-histidine = ADP + protein N-phospho-L-histidine.</text>
        <dbReference type="EC" id="2.7.13.3"/>
    </reaction>
</comment>
<reference evidence="15 16" key="1">
    <citation type="submission" date="2021-12" db="EMBL/GenBank/DDBJ databases">
        <title>Genome sequencing of bacteria with rrn-lacking chromosome and rrn-plasmid.</title>
        <authorList>
            <person name="Anda M."/>
            <person name="Iwasaki W."/>
        </authorList>
    </citation>
    <scope>NUCLEOTIDE SEQUENCE [LARGE SCALE GENOMIC DNA]</scope>
    <source>
        <strain evidence="15 16">NBRC 101262</strain>
    </source>
</reference>
<dbReference type="Pfam" id="PF00072">
    <property type="entry name" value="Response_reg"/>
    <property type="match status" value="1"/>
</dbReference>
<evidence type="ECO:0000259" key="12">
    <source>
        <dbReference type="SMART" id="SM00387"/>
    </source>
</evidence>
<dbReference type="Proteomes" id="UP001354989">
    <property type="component" value="Chromosome"/>
</dbReference>
<evidence type="ECO:0000256" key="8">
    <source>
        <dbReference type="ARBA" id="ARBA00022840"/>
    </source>
</evidence>
<dbReference type="InterPro" id="IPR036890">
    <property type="entry name" value="HATPase_C_sf"/>
</dbReference>
<keyword evidence="11" id="KW-0472">Membrane</keyword>
<dbReference type="SUPFAM" id="SSF47226">
    <property type="entry name" value="Histidine-containing phosphotransfer domain, HPT domain"/>
    <property type="match status" value="1"/>
</dbReference>
<sequence length="1192" mass="135953">MSQSINPKVKNKEVLEFLLSSPEREDLLSFIVKELVGSLNHKVTGKSLLYVDTEDQSLVHFCTMTEDFDLAGRYWDALSLIQTDIKKHQKHIPLYTPFDTTTCKADPLFSSLADLHMPYHLLALPHQGCGMLLLVLFYQTPSLAVHVPESDLHFRFLVERLVGIFHKERAKSVGVDLRAVPKRKTSTLGILVINRQGIIQNFNPIAKKLLGLEESPLGLSVLRFTPVRLRDKLIAIFLNKNRSQNHFEEVEYYSPLIINQQQTTTNLRWCLNCSFQGNQELILIEIENPGNIENPQSFLNGNFKLMRKLLENIPGSIGVINFRENFLEFPDDGILKKMGYLQIASDIDMIEFVSKVIHPKDAAWWSNLIRQFNINQPNEKIVEFREEKGNYLQVLLKFVPFQLEDEPFGENALVLAMDVSHYFDSEKSSETTLDTPEILPLSSGYGSWQWSRAEGLRVCSTLASQLKMPIDDRYDFHELDHWQRFFSKKSLISLQQLIDRVVARKGRRFRLHLPAILADGSQVLLDIRGEIDQFSDQSYYYRGIALQESLVNEVLTATPPVLQSDLFSIQDFPLPICETDEFLNITDKNTSFDRWFDVSIDSALTDVVEVGSKSLKSYFADAIKNHEEFFSLQLSFSMRGDRLSKIDLSALLQFDANQKFLRAVITFAHAHEAMMEKFETREQELKELKASQEDYFSKIAHELRNPINGIMGLSEQLLRSKMPEDDKAGIRHIYFSAQMVYNLSNDLLDLSKAKSGMVKLEYRDFDFFQLIQILERTIKNQKHNYNNELSFHIAENIPQYINSDALRLNQILLNLLSNAHKFTLGGKVSLEVEMAGTEESPKLKFIVRDSGIGIPKSQISKIFDPYRQATRDVTRRFGGTGLGLSITKSLVSVFNGEISVESIEGVGTTFEVILPYRPCKAHRIESPQASSSWSSLKGLKVLYVEDSVVNQFLMKKICDQEGIILRTTASGLNAMEIIKFDTNYNIVLMDLSLSDITGFEATQGIRSLGTKYHANIPIVALTASTKDDLGQKVIKAGMNDILLKPFSKEQVYLVFAEYALPFKGLKKSMHLEPVQHLQKKVIDFERMKTVFTQEDEFSGFIGVVIREFEDAKEDLIDSLSTQDAVIFHKVMHKLKSSLDVFQMEELKAYRDSIQEVLSKGEQLSVVQKSNFESAYSNVLEELNNTMGALFTK</sequence>
<dbReference type="Gene3D" id="3.30.565.10">
    <property type="entry name" value="Histidine kinase-like ATPase, C-terminal domain"/>
    <property type="match status" value="1"/>
</dbReference>
<evidence type="ECO:0000256" key="6">
    <source>
        <dbReference type="ARBA" id="ARBA00022692"/>
    </source>
</evidence>
<name>A0ABN6LB53_9BACT</name>
<dbReference type="EC" id="2.7.13.3" evidence="3"/>
<accession>A0ABN6LB53</accession>
<evidence type="ECO:0000313" key="16">
    <source>
        <dbReference type="Proteomes" id="UP001354989"/>
    </source>
</evidence>
<dbReference type="Gene3D" id="3.40.50.2300">
    <property type="match status" value="1"/>
</dbReference>
<dbReference type="PANTHER" id="PTHR45339">
    <property type="entry name" value="HYBRID SIGNAL TRANSDUCTION HISTIDINE KINASE J"/>
    <property type="match status" value="1"/>
</dbReference>
<evidence type="ECO:0000256" key="1">
    <source>
        <dbReference type="ARBA" id="ARBA00000085"/>
    </source>
</evidence>
<dbReference type="PANTHER" id="PTHR45339:SF1">
    <property type="entry name" value="HYBRID SIGNAL TRANSDUCTION HISTIDINE KINASE J"/>
    <property type="match status" value="1"/>
</dbReference>
<dbReference type="SUPFAM" id="SSF52172">
    <property type="entry name" value="CheY-like"/>
    <property type="match status" value="1"/>
</dbReference>
<dbReference type="SMART" id="SM00388">
    <property type="entry name" value="HisKA"/>
    <property type="match status" value="1"/>
</dbReference>
<keyword evidence="8" id="KW-0067">ATP-binding</keyword>
<dbReference type="InterPro" id="IPR003661">
    <property type="entry name" value="HisK_dim/P_dom"/>
</dbReference>
<keyword evidence="9" id="KW-1133">Transmembrane helix</keyword>
<dbReference type="InterPro" id="IPR001789">
    <property type="entry name" value="Sig_transdc_resp-reg_receiver"/>
</dbReference>
<evidence type="ECO:0000256" key="3">
    <source>
        <dbReference type="ARBA" id="ARBA00012438"/>
    </source>
</evidence>
<evidence type="ECO:0000256" key="4">
    <source>
        <dbReference type="ARBA" id="ARBA00022475"/>
    </source>
</evidence>
<dbReference type="Gene3D" id="1.10.287.130">
    <property type="match status" value="1"/>
</dbReference>
<dbReference type="RefSeq" id="WP_338397939.1">
    <property type="nucleotide sequence ID" value="NZ_AP025292.1"/>
</dbReference>
<dbReference type="Pfam" id="PF02518">
    <property type="entry name" value="HATPase_c"/>
    <property type="match status" value="1"/>
</dbReference>
<dbReference type="InterPro" id="IPR011006">
    <property type="entry name" value="CheY-like_superfamily"/>
</dbReference>
<evidence type="ECO:0000259" key="13">
    <source>
        <dbReference type="SMART" id="SM00388"/>
    </source>
</evidence>
<dbReference type="SMART" id="SM00387">
    <property type="entry name" value="HATPase_c"/>
    <property type="match status" value="1"/>
</dbReference>
<feature type="domain" description="Response regulatory" evidence="14">
    <location>
        <begin position="939"/>
        <end position="1055"/>
    </location>
</feature>
<dbReference type="InterPro" id="IPR036641">
    <property type="entry name" value="HPT_dom_sf"/>
</dbReference>
<evidence type="ECO:0000256" key="9">
    <source>
        <dbReference type="ARBA" id="ARBA00022989"/>
    </source>
</evidence>
<keyword evidence="16" id="KW-1185">Reference proteome</keyword>
<dbReference type="SUPFAM" id="SSF55874">
    <property type="entry name" value="ATPase domain of HSP90 chaperone/DNA topoisomerase II/histidine kinase"/>
    <property type="match status" value="1"/>
</dbReference>
<dbReference type="EMBL" id="AP025292">
    <property type="protein sequence ID" value="BDC98887.1"/>
    <property type="molecule type" value="Genomic_DNA"/>
</dbReference>
<dbReference type="InterPro" id="IPR036097">
    <property type="entry name" value="HisK_dim/P_sf"/>
</dbReference>
<feature type="domain" description="Signal transduction histidine kinase dimerisation/phosphoacceptor" evidence="13">
    <location>
        <begin position="691"/>
        <end position="756"/>
    </location>
</feature>
<keyword evidence="5" id="KW-0597">Phosphoprotein</keyword>
<dbReference type="SMART" id="SM00448">
    <property type="entry name" value="REC"/>
    <property type="match status" value="1"/>
</dbReference>
<evidence type="ECO:0000256" key="7">
    <source>
        <dbReference type="ARBA" id="ARBA00022741"/>
    </source>
</evidence>
<dbReference type="CDD" id="cd16922">
    <property type="entry name" value="HATPase_EvgS-ArcB-TorS-like"/>
    <property type="match status" value="1"/>
</dbReference>
<evidence type="ECO:0000256" key="10">
    <source>
        <dbReference type="ARBA" id="ARBA00023012"/>
    </source>
</evidence>